<dbReference type="EMBL" id="BQNB010009738">
    <property type="protein sequence ID" value="GJS67712.1"/>
    <property type="molecule type" value="Genomic_DNA"/>
</dbReference>
<reference evidence="1" key="1">
    <citation type="journal article" date="2022" name="Int. J. Mol. Sci.">
        <title>Draft Genome of Tanacetum Coccineum: Genomic Comparison of Closely Related Tanacetum-Family Plants.</title>
        <authorList>
            <person name="Yamashiro T."/>
            <person name="Shiraishi A."/>
            <person name="Nakayama K."/>
            <person name="Satake H."/>
        </authorList>
    </citation>
    <scope>NUCLEOTIDE SEQUENCE</scope>
</reference>
<keyword evidence="2" id="KW-1185">Reference proteome</keyword>
<comment type="caution">
    <text evidence="1">The sequence shown here is derived from an EMBL/GenBank/DDBJ whole genome shotgun (WGS) entry which is preliminary data.</text>
</comment>
<evidence type="ECO:0000313" key="1">
    <source>
        <dbReference type="EMBL" id="GJS67712.1"/>
    </source>
</evidence>
<name>A0ABQ4XQP8_9ASTR</name>
<reference evidence="1" key="2">
    <citation type="submission" date="2022-01" db="EMBL/GenBank/DDBJ databases">
        <authorList>
            <person name="Yamashiro T."/>
            <person name="Shiraishi A."/>
            <person name="Satake H."/>
            <person name="Nakayama K."/>
        </authorList>
    </citation>
    <scope>NUCLEOTIDE SEQUENCE</scope>
</reference>
<accession>A0ABQ4XQP8</accession>
<dbReference type="Proteomes" id="UP001151760">
    <property type="component" value="Unassembled WGS sequence"/>
</dbReference>
<proteinExistence type="predicted"/>
<sequence>MQICSLNKYQGPSCRNDDASIQARLLSRVTRAFIQSHLDSNSQMLYFYGHSSKTDYMQIQPPGLLIQEQTALTVLSSLQRDASFVLVLNPKPRVLGFIALLVMLHRVVFST</sequence>
<gene>
    <name evidence="1" type="ORF">Tco_0682277</name>
</gene>
<organism evidence="1 2">
    <name type="scientific">Tanacetum coccineum</name>
    <dbReference type="NCBI Taxonomy" id="301880"/>
    <lineage>
        <taxon>Eukaryota</taxon>
        <taxon>Viridiplantae</taxon>
        <taxon>Streptophyta</taxon>
        <taxon>Embryophyta</taxon>
        <taxon>Tracheophyta</taxon>
        <taxon>Spermatophyta</taxon>
        <taxon>Magnoliopsida</taxon>
        <taxon>eudicotyledons</taxon>
        <taxon>Gunneridae</taxon>
        <taxon>Pentapetalae</taxon>
        <taxon>asterids</taxon>
        <taxon>campanulids</taxon>
        <taxon>Asterales</taxon>
        <taxon>Asteraceae</taxon>
        <taxon>Asteroideae</taxon>
        <taxon>Anthemideae</taxon>
        <taxon>Anthemidinae</taxon>
        <taxon>Tanacetum</taxon>
    </lineage>
</organism>
<evidence type="ECO:0000313" key="2">
    <source>
        <dbReference type="Proteomes" id="UP001151760"/>
    </source>
</evidence>
<protein>
    <submittedName>
        <fullName evidence="1">Uncharacterized protein</fullName>
    </submittedName>
</protein>